<keyword evidence="2" id="KW-1185">Reference proteome</keyword>
<protein>
    <submittedName>
        <fullName evidence="1">Uncharacterized protein</fullName>
    </submittedName>
</protein>
<evidence type="ECO:0000313" key="2">
    <source>
        <dbReference type="Proteomes" id="UP000831068"/>
    </source>
</evidence>
<name>A0ABY4BIZ0_9FLAO</name>
<sequence length="201" mass="23894">MMKKIIILLFAIAAHQILFSQKKEIYINDNLEEISKDEYNKRNKNYRFQSIETDSVLYKVRIEHEGNGKLTTSNLNIVKKRLNIPENNTKNIVINYYQGLDKCNEHSDTNPYVIDDIKTYTRKFKSINSNLYFVYREKNGLKNRLKKANWVDDTSGTIENLFFRMKYPCNSAIVIFSDGHYKIFRGEYIWETVLNTSKEKY</sequence>
<accession>A0ABY4BIZ0</accession>
<dbReference type="RefSeq" id="WP_243577084.1">
    <property type="nucleotide sequence ID" value="NZ_CP094529.1"/>
</dbReference>
<proteinExistence type="predicted"/>
<evidence type="ECO:0000313" key="1">
    <source>
        <dbReference type="EMBL" id="UOE38874.1"/>
    </source>
</evidence>
<dbReference type="EMBL" id="CP094529">
    <property type="protein sequence ID" value="UOE38874.1"/>
    <property type="molecule type" value="Genomic_DNA"/>
</dbReference>
<gene>
    <name evidence="1" type="ORF">MTP08_03635</name>
</gene>
<reference evidence="1 2" key="1">
    <citation type="submission" date="2022-03" db="EMBL/GenBank/DDBJ databases">
        <title>Chryseobacterium sp. isolated from the Andong Sikhe.</title>
        <authorList>
            <person name="Won M."/>
            <person name="Kim S.-J."/>
            <person name="Kwon S.-W."/>
        </authorList>
    </citation>
    <scope>NUCLEOTIDE SEQUENCE [LARGE SCALE GENOMIC DNA]</scope>
    <source>
        <strain evidence="1 2">ADR-1</strain>
    </source>
</reference>
<organism evidence="1 2">
    <name type="scientific">Chryseobacterium oryzae</name>
    <dbReference type="NCBI Taxonomy" id="2929799"/>
    <lineage>
        <taxon>Bacteria</taxon>
        <taxon>Pseudomonadati</taxon>
        <taxon>Bacteroidota</taxon>
        <taxon>Flavobacteriia</taxon>
        <taxon>Flavobacteriales</taxon>
        <taxon>Weeksellaceae</taxon>
        <taxon>Chryseobacterium group</taxon>
        <taxon>Chryseobacterium</taxon>
    </lineage>
</organism>
<dbReference type="Proteomes" id="UP000831068">
    <property type="component" value="Chromosome"/>
</dbReference>